<gene>
    <name evidence="1" type="ORF">CR513_30713</name>
</gene>
<accession>A0A371GB48</accession>
<comment type="caution">
    <text evidence="1">The sequence shown here is derived from an EMBL/GenBank/DDBJ whole genome shotgun (WGS) entry which is preliminary data.</text>
</comment>
<sequence>MVAHTHDDKLLVHFFQQSLIGAAYTFLRQYRYNKELVPDRTQLQRMTKKDLETSRNMPRNGERLRIGKIIPFANGNPLAKKISVEKKKGDTNAIMMTKAGIPQQTTTCRPIFLANVPANMTSPYHQPSYQLGYPPANLAGPNFGTPSLPTIVPVDTQVSHFNNAQQRSSPRVFTPIPMDVELLPHLIRQSLVAMIPVKPLTPPYPQKLRPQCKV</sequence>
<dbReference type="Proteomes" id="UP000257109">
    <property type="component" value="Unassembled WGS sequence"/>
</dbReference>
<organism evidence="1 2">
    <name type="scientific">Mucuna pruriens</name>
    <name type="common">Velvet bean</name>
    <name type="synonym">Dolichos pruriens</name>
    <dbReference type="NCBI Taxonomy" id="157652"/>
    <lineage>
        <taxon>Eukaryota</taxon>
        <taxon>Viridiplantae</taxon>
        <taxon>Streptophyta</taxon>
        <taxon>Embryophyta</taxon>
        <taxon>Tracheophyta</taxon>
        <taxon>Spermatophyta</taxon>
        <taxon>Magnoliopsida</taxon>
        <taxon>eudicotyledons</taxon>
        <taxon>Gunneridae</taxon>
        <taxon>Pentapetalae</taxon>
        <taxon>rosids</taxon>
        <taxon>fabids</taxon>
        <taxon>Fabales</taxon>
        <taxon>Fabaceae</taxon>
        <taxon>Papilionoideae</taxon>
        <taxon>50 kb inversion clade</taxon>
        <taxon>NPAAA clade</taxon>
        <taxon>indigoferoid/millettioid clade</taxon>
        <taxon>Phaseoleae</taxon>
        <taxon>Mucuna</taxon>
    </lineage>
</organism>
<proteinExistence type="predicted"/>
<name>A0A371GB48_MUCPR</name>
<evidence type="ECO:0000313" key="2">
    <source>
        <dbReference type="Proteomes" id="UP000257109"/>
    </source>
</evidence>
<dbReference type="EMBL" id="QJKJ01006130">
    <property type="protein sequence ID" value="RDX87777.1"/>
    <property type="molecule type" value="Genomic_DNA"/>
</dbReference>
<feature type="non-terminal residue" evidence="1">
    <location>
        <position position="1"/>
    </location>
</feature>
<dbReference type="AlphaFoldDB" id="A0A371GB48"/>
<reference evidence="1" key="1">
    <citation type="submission" date="2018-05" db="EMBL/GenBank/DDBJ databases">
        <title>Draft genome of Mucuna pruriens seed.</title>
        <authorList>
            <person name="Nnadi N.E."/>
            <person name="Vos R."/>
            <person name="Hasami M.H."/>
            <person name="Devisetty U.K."/>
            <person name="Aguiy J.C."/>
        </authorList>
    </citation>
    <scope>NUCLEOTIDE SEQUENCE [LARGE SCALE GENOMIC DNA]</scope>
    <source>
        <strain evidence="1">JCA_2017</strain>
    </source>
</reference>
<keyword evidence="2" id="KW-1185">Reference proteome</keyword>
<evidence type="ECO:0000313" key="1">
    <source>
        <dbReference type="EMBL" id="RDX87777.1"/>
    </source>
</evidence>
<protein>
    <submittedName>
        <fullName evidence="1">Uncharacterized protein</fullName>
    </submittedName>
</protein>